<dbReference type="InterPro" id="IPR021858">
    <property type="entry name" value="Fun_TF"/>
</dbReference>
<dbReference type="HOGENOM" id="CLU_024934_8_0_1"/>
<protein>
    <recommendedName>
        <fullName evidence="3">C2H2-type domain-containing protein</fullName>
    </recommendedName>
</protein>
<accession>A0A0C3HC95</accession>
<keyword evidence="2" id="KW-1185">Reference proteome</keyword>
<reference evidence="2" key="2">
    <citation type="submission" date="2015-01" db="EMBL/GenBank/DDBJ databases">
        <title>Evolutionary Origins and Diversification of the Mycorrhizal Mutualists.</title>
        <authorList>
            <consortium name="DOE Joint Genome Institute"/>
            <consortium name="Mycorrhizal Genomics Consortium"/>
            <person name="Kohler A."/>
            <person name="Kuo A."/>
            <person name="Nagy L.G."/>
            <person name="Floudas D."/>
            <person name="Copeland A."/>
            <person name="Barry K.W."/>
            <person name="Cichocki N."/>
            <person name="Veneault-Fourrey C."/>
            <person name="LaButti K."/>
            <person name="Lindquist E.A."/>
            <person name="Lipzen A."/>
            <person name="Lundell T."/>
            <person name="Morin E."/>
            <person name="Murat C."/>
            <person name="Riley R."/>
            <person name="Ohm R."/>
            <person name="Sun H."/>
            <person name="Tunlid A."/>
            <person name="Henrissat B."/>
            <person name="Grigoriev I.V."/>
            <person name="Hibbett D.S."/>
            <person name="Martin F."/>
        </authorList>
    </citation>
    <scope>NUCLEOTIDE SEQUENCE [LARGE SCALE GENOMIC DNA]</scope>
    <source>
        <strain evidence="2">Zn</strain>
    </source>
</reference>
<dbReference type="EMBL" id="KN832878">
    <property type="protein sequence ID" value="KIM99996.1"/>
    <property type="molecule type" value="Genomic_DNA"/>
</dbReference>
<evidence type="ECO:0000313" key="1">
    <source>
        <dbReference type="EMBL" id="KIM99996.1"/>
    </source>
</evidence>
<dbReference type="PANTHER" id="PTHR47784">
    <property type="entry name" value="STEROL UPTAKE CONTROL PROTEIN 2"/>
    <property type="match status" value="1"/>
</dbReference>
<evidence type="ECO:0008006" key="3">
    <source>
        <dbReference type="Google" id="ProtNLM"/>
    </source>
</evidence>
<dbReference type="AlphaFoldDB" id="A0A0C3HC95"/>
<dbReference type="OrthoDB" id="5386330at2759"/>
<dbReference type="Proteomes" id="UP000054321">
    <property type="component" value="Unassembled WGS sequence"/>
</dbReference>
<sequence length="493" mass="56313">MAPENHAQLTPCSNLEPRQLLEYVPAHHIVICKVCSYAIQPLAISRHLKNYHQIYRGTRRPFMRYVASLDLREPQDVVIRTIPEDPIPFLPVVNGFACCIPNCRYISISVKLMTTHCNNKHQTIHQTDARWRHARLQTFFKGNRTKYFEDTDGLPGAYRISPCPDGNATNGLNLDTVDLALLQHFRESTYSSLSSDPLVQKIWRTVVPEMAYTNLYLMQGLLACSALHLADLQPARRRELTIRAVSHQDKALPLFRAVIPGINDLNCHAAYAFCHLLIIFAYASQDKAKYFSLAQQDLENDTSSYLHLIHGGCSILISVKSVISTGPLRWLIPDNGHADNSTYCEDSRLKSLGFLSSLEPDDAWQGMAPAVYLDAFFKLRTTFHRAYTRGALLTIWDIVHAWPAQVPDDFLRLLSDEHPGALILLAHYCILLRRLESYWYMKGYAAGLLSRIQSRIGQKWYNWIAWPLQDVGMEERSIEIHPESQHLRMTDQS</sequence>
<dbReference type="PANTHER" id="PTHR47784:SF5">
    <property type="entry name" value="STEROL UPTAKE CONTROL PROTEIN 2"/>
    <property type="match status" value="1"/>
</dbReference>
<reference evidence="1 2" key="1">
    <citation type="submission" date="2014-04" db="EMBL/GenBank/DDBJ databases">
        <authorList>
            <consortium name="DOE Joint Genome Institute"/>
            <person name="Kuo A."/>
            <person name="Martino E."/>
            <person name="Perotto S."/>
            <person name="Kohler A."/>
            <person name="Nagy L.G."/>
            <person name="Floudas D."/>
            <person name="Copeland A."/>
            <person name="Barry K.W."/>
            <person name="Cichocki N."/>
            <person name="Veneault-Fourrey C."/>
            <person name="LaButti K."/>
            <person name="Lindquist E.A."/>
            <person name="Lipzen A."/>
            <person name="Lundell T."/>
            <person name="Morin E."/>
            <person name="Murat C."/>
            <person name="Sun H."/>
            <person name="Tunlid A."/>
            <person name="Henrissat B."/>
            <person name="Grigoriev I.V."/>
            <person name="Hibbett D.S."/>
            <person name="Martin F."/>
            <person name="Nordberg H.P."/>
            <person name="Cantor M.N."/>
            <person name="Hua S.X."/>
        </authorList>
    </citation>
    <scope>NUCLEOTIDE SEQUENCE [LARGE SCALE GENOMIC DNA]</scope>
    <source>
        <strain evidence="1 2">Zn</strain>
    </source>
</reference>
<dbReference type="InParanoid" id="A0A0C3HC95"/>
<name>A0A0C3HC95_OIDMZ</name>
<dbReference type="InterPro" id="IPR053157">
    <property type="entry name" value="Sterol_Uptake_Regulator"/>
</dbReference>
<dbReference type="InterPro" id="IPR022698">
    <property type="entry name" value="OrsD"/>
</dbReference>
<gene>
    <name evidence="1" type="ORF">OIDMADRAFT_126536</name>
</gene>
<dbReference type="Pfam" id="PF12013">
    <property type="entry name" value="OrsD"/>
    <property type="match status" value="1"/>
</dbReference>
<proteinExistence type="predicted"/>
<dbReference type="GO" id="GO:0001228">
    <property type="term" value="F:DNA-binding transcription activator activity, RNA polymerase II-specific"/>
    <property type="evidence" value="ECO:0007669"/>
    <property type="project" value="TreeGrafter"/>
</dbReference>
<dbReference type="Pfam" id="PF11951">
    <property type="entry name" value="Fungal_trans_2"/>
    <property type="match status" value="1"/>
</dbReference>
<organism evidence="1 2">
    <name type="scientific">Oidiodendron maius (strain Zn)</name>
    <dbReference type="NCBI Taxonomy" id="913774"/>
    <lineage>
        <taxon>Eukaryota</taxon>
        <taxon>Fungi</taxon>
        <taxon>Dikarya</taxon>
        <taxon>Ascomycota</taxon>
        <taxon>Pezizomycotina</taxon>
        <taxon>Leotiomycetes</taxon>
        <taxon>Leotiomycetes incertae sedis</taxon>
        <taxon>Myxotrichaceae</taxon>
        <taxon>Oidiodendron</taxon>
    </lineage>
</organism>
<dbReference type="FunCoup" id="A0A0C3HC95">
    <property type="interactions" value="666"/>
</dbReference>
<evidence type="ECO:0000313" key="2">
    <source>
        <dbReference type="Proteomes" id="UP000054321"/>
    </source>
</evidence>